<evidence type="ECO:0000259" key="7">
    <source>
        <dbReference type="Pfam" id="PF21077"/>
    </source>
</evidence>
<dbReference type="OrthoDB" id="9758052at2"/>
<dbReference type="InterPro" id="IPR049059">
    <property type="entry name" value="NAD_Glu_DH_HM1"/>
</dbReference>
<feature type="domain" description="NAD-glutamate dehydrogenase ACT2" evidence="6">
    <location>
        <begin position="408"/>
        <end position="498"/>
    </location>
</feature>
<reference evidence="8 9" key="1">
    <citation type="submission" date="2018-05" db="EMBL/GenBank/DDBJ databases">
        <title>Genomic Encyclopedia of Type Strains, Phase IV (KMG-IV): sequencing the most valuable type-strain genomes for metagenomic binning, comparative biology and taxonomic classification.</title>
        <authorList>
            <person name="Goeker M."/>
        </authorList>
    </citation>
    <scope>NUCLEOTIDE SEQUENCE [LARGE SCALE GENOMIC DNA]</scope>
    <source>
        <strain evidence="8 9">DSM 25350</strain>
    </source>
</reference>
<dbReference type="PANTHER" id="PTHR43403">
    <property type="entry name" value="NAD-SPECIFIC GLUTAMATE DEHYDROGENASE"/>
    <property type="match status" value="1"/>
</dbReference>
<dbReference type="SUPFAM" id="SSF51735">
    <property type="entry name" value="NAD(P)-binding Rossmann-fold domains"/>
    <property type="match status" value="1"/>
</dbReference>
<evidence type="ECO:0000259" key="5">
    <source>
        <dbReference type="Pfam" id="PF21075"/>
    </source>
</evidence>
<dbReference type="Pfam" id="PF21073">
    <property type="entry name" value="GDH_HM1"/>
    <property type="match status" value="1"/>
</dbReference>
<gene>
    <name evidence="8" type="ORF">C8D97_103226</name>
</gene>
<dbReference type="InterPro" id="IPR049056">
    <property type="entry name" value="NAD_Glu_DH_HM3"/>
</dbReference>
<dbReference type="InterPro" id="IPR028971">
    <property type="entry name" value="NAD-GDH_cat"/>
</dbReference>
<evidence type="ECO:0000313" key="9">
    <source>
        <dbReference type="Proteomes" id="UP000245790"/>
    </source>
</evidence>
<keyword evidence="1" id="KW-0560">Oxidoreductase</keyword>
<evidence type="ECO:0000256" key="1">
    <source>
        <dbReference type="ARBA" id="ARBA00023002"/>
    </source>
</evidence>
<name>A0A316FXT0_9GAMM</name>
<keyword evidence="9" id="KW-1185">Reference proteome</keyword>
<dbReference type="InterPro" id="IPR048381">
    <property type="entry name" value="GDH_C"/>
</dbReference>
<feature type="domain" description="NAD-glutamate dehydrogenase N-terminal ACT1" evidence="5">
    <location>
        <begin position="35"/>
        <end position="177"/>
    </location>
</feature>
<dbReference type="Pfam" id="PF21075">
    <property type="entry name" value="GDH_ACT1"/>
    <property type="match status" value="1"/>
</dbReference>
<dbReference type="InterPro" id="IPR024727">
    <property type="entry name" value="NAD_Glu_DH_N_ACT1"/>
</dbReference>
<evidence type="ECO:0000259" key="3">
    <source>
        <dbReference type="Pfam" id="PF05088"/>
    </source>
</evidence>
<feature type="domain" description="NAD-specific glutamate dehydrogenase C-terminal" evidence="4">
    <location>
        <begin position="1268"/>
        <end position="1604"/>
    </location>
</feature>
<dbReference type="InterPro" id="IPR049058">
    <property type="entry name" value="NAD_Glu_DH_HM2"/>
</dbReference>
<dbReference type="Pfam" id="PF05088">
    <property type="entry name" value="Bac_GDH_CD"/>
    <property type="match status" value="1"/>
</dbReference>
<dbReference type="Pfam" id="PF21078">
    <property type="entry name" value="GDH_HM3"/>
    <property type="match status" value="1"/>
</dbReference>
<dbReference type="Gene3D" id="3.40.50.720">
    <property type="entry name" value="NAD(P)-binding Rossmann-like Domain"/>
    <property type="match status" value="1"/>
</dbReference>
<dbReference type="Proteomes" id="UP000245790">
    <property type="component" value="Unassembled WGS sequence"/>
</dbReference>
<dbReference type="InterPro" id="IPR036291">
    <property type="entry name" value="NAD(P)-bd_dom_sf"/>
</dbReference>
<feature type="domain" description="NAD-glutamate dehydrogenase ACT3" evidence="7">
    <location>
        <begin position="554"/>
        <end position="630"/>
    </location>
</feature>
<dbReference type="Pfam" id="PF21077">
    <property type="entry name" value="GDH_ACT3"/>
    <property type="match status" value="1"/>
</dbReference>
<feature type="region of interest" description="Disordered" evidence="2">
    <location>
        <begin position="1623"/>
        <end position="1646"/>
    </location>
</feature>
<dbReference type="GO" id="GO:0004352">
    <property type="term" value="F:glutamate dehydrogenase (NAD+) activity"/>
    <property type="evidence" value="ECO:0007669"/>
    <property type="project" value="InterPro"/>
</dbReference>
<dbReference type="InterPro" id="IPR049062">
    <property type="entry name" value="NAD_Glu_DH_ACT2"/>
</dbReference>
<dbReference type="RefSeq" id="WP_109762626.1">
    <property type="nucleotide sequence ID" value="NZ_QGGU01000003.1"/>
</dbReference>
<dbReference type="Pfam" id="PF21074">
    <property type="entry name" value="GDH_C"/>
    <property type="match status" value="1"/>
</dbReference>
<organism evidence="8 9">
    <name type="scientific">Pleionea mediterranea</name>
    <dbReference type="NCBI Taxonomy" id="523701"/>
    <lineage>
        <taxon>Bacteria</taxon>
        <taxon>Pseudomonadati</taxon>
        <taxon>Pseudomonadota</taxon>
        <taxon>Gammaproteobacteria</taxon>
        <taxon>Oceanospirillales</taxon>
        <taxon>Pleioneaceae</taxon>
        <taxon>Pleionea</taxon>
    </lineage>
</organism>
<feature type="compositionally biased region" description="Low complexity" evidence="2">
    <location>
        <begin position="1623"/>
        <end position="1632"/>
    </location>
</feature>
<evidence type="ECO:0000313" key="8">
    <source>
        <dbReference type="EMBL" id="PWK53399.1"/>
    </source>
</evidence>
<dbReference type="SUPFAM" id="SSF53223">
    <property type="entry name" value="Aminoacid dehydrogenase-like, N-terminal domain"/>
    <property type="match status" value="1"/>
</dbReference>
<sequence length="1646" mass="187030">MTQITTEHQPVLLENVIKLIQSKFKKNQAEVVSRFAQYFYGSISPEDLNHRAANDLYASVLSLWNFLNTGNQDDVCVRVFNPEFESHGWRSSHTVIELVHPDMPFLVDSVRMELNRLGLGIHLHIHLPISIQRNSKNVISSIELASESKEHSNVTPMYLEIDRQLDQEELDDIRENLERVLSDVRTAVNDWTPMKEKLRSVLKRVEKSQSNVSEEKRKETQAFLEWISGNHFTLLAYTSYDLKEQSGKTFLAPNKKSSLGLATMKLWEPKKYSLSDLPKGAQRLILDSNTLLVLTKLSAISTVHRPAHVDYIGVKRFDEDGNVTGEDRFLGLYTSAAYNVNPMSIPVLREKIQAVLDNSGLPSGSHDAKVLRNILETYPRDELFQINISDLLSTAVGVMHIKERALIRLFVRRDPYGRFFSCMVYVPREIYTTKLRLKITNILSDTFKSSGEIKFTTTFSESILARIQFTVPVENAEHIDYDIQAMEHELEEAARSWEDNLQDALKIEFGEAQGGRLASQYGDSFPSGYKDETLPQTAVLDVKHLESLSENKTLSMLLYRPQEDSEGVLKFKLFHRDQPTPLSDVLPMLENMGLDVLGETPHRIELKDRAIRWIMDFSMTHSSGTKLVLEDVKAKFQDAFLQAWKGRAENDGFNRLVLSAGLDWRQTSILRAYAKYLWQIGFTFSQSYIEETLSKYPLIARQLVEYFARKFDPSVKQDEKQVKAIKKDIIEMLDQVSNLDEDKILDRFVRVIDATLRTNYYQLDENGQQKDYISLKLNPVKIPDVPLPVPMFEIFVYSPRVEGVHLRGGKVARGGLRWSDRREDFRTEILGLVKAQQVKNTVIVPVGSKGGFVCKKLPTEGGREAFMKEGIACYKLFIKGLLDITDNYHDEEVITPENVVCYDEPDPYLVVAADKGTATFSDIANSISLDYGFWLRDAFASGGSVGYDHKKMGITARGAWESVKRHFMEVGHNTQTQDFTVVGIGDMAGDVFGNGMLLSKHIQLVGAFNHLHIFIDPTPDAASSWKERKRLFEQSGSSWEDYNAELISKGGGVFSRAAKSIPLSPEMKKLLGVKRASMAPNELIHTLLQAEYDLLWNGGIGTYVKASSEHHNEVGDRANDGLRINGNQLRCKVVGEGGNLGLTQLGRIEYMRQGGRCNTDFIDNAGGVNCSDHEVNIKILLNKVVEAGDMTSKQRDKLFMDMTDEVAEMVLQENYLQAQSISGTEARAPFMLKEQMRFIHALEKDNKLNRSLEFMPSDEEMLERMAQGEGLTRGELAVLLAYGKMGLKETLLSPEIINEPYFEQELISYFPKPLRKKFVEEIKQHPLRDEIISTVLANEMVDYLGSNFVYRIIDETGATPADVGICFTLAKEIFSMRSLWKDIQSLDHKVPAATQVDMLYQTQRMVRRCTRWFLRHRRKNLAVSDGISYFKSGVQELQKEVTKSLEKTESKGLEKKIDNMVEQGVPASLASNVTYLSTMFSALDIVEMSKMTGLSIKMVADVYYKLGAELELHWFLDQIVLQPVDNHWQAFARASFREELDWQQRSLTVALIQMTPESKTAEQKIQSWLEENEELLDRWRHMVADFRSSSSHEFAKFSVALRELLILVQSCIRTAAVAQESALTSSASLESINKPKKKKKVSTSKK</sequence>
<evidence type="ECO:0000256" key="2">
    <source>
        <dbReference type="SAM" id="MobiDB-lite"/>
    </source>
</evidence>
<evidence type="ECO:0000259" key="4">
    <source>
        <dbReference type="Pfam" id="PF21074"/>
    </source>
</evidence>
<evidence type="ECO:0000259" key="6">
    <source>
        <dbReference type="Pfam" id="PF21076"/>
    </source>
</evidence>
<dbReference type="InterPro" id="IPR046346">
    <property type="entry name" value="Aminoacid_DH-like_N_sf"/>
</dbReference>
<dbReference type="EMBL" id="QGGU01000003">
    <property type="protein sequence ID" value="PWK53399.1"/>
    <property type="molecule type" value="Genomic_DNA"/>
</dbReference>
<dbReference type="Pfam" id="PF21076">
    <property type="entry name" value="GDH_ACT2"/>
    <property type="match status" value="1"/>
</dbReference>
<feature type="compositionally biased region" description="Basic residues" evidence="2">
    <location>
        <begin position="1634"/>
        <end position="1646"/>
    </location>
</feature>
<dbReference type="PANTHER" id="PTHR43403:SF1">
    <property type="entry name" value="NAD-SPECIFIC GLUTAMATE DEHYDROGENASE"/>
    <property type="match status" value="1"/>
</dbReference>
<dbReference type="PIRSF" id="PIRSF036761">
    <property type="entry name" value="GDH_Mll4104"/>
    <property type="match status" value="1"/>
</dbReference>
<comment type="caution">
    <text evidence="8">The sequence shown here is derived from an EMBL/GenBank/DDBJ whole genome shotgun (WGS) entry which is preliminary data.</text>
</comment>
<dbReference type="InterPro" id="IPR007780">
    <property type="entry name" value="NAD_Glu_DH_bac"/>
</dbReference>
<dbReference type="GO" id="GO:0004069">
    <property type="term" value="F:L-aspartate:2-oxoglutarate aminotransferase activity"/>
    <property type="evidence" value="ECO:0007669"/>
    <property type="project" value="InterPro"/>
</dbReference>
<feature type="domain" description="NAD-glutamate dehydrogenase catalytic" evidence="3">
    <location>
        <begin position="729"/>
        <end position="1222"/>
    </location>
</feature>
<dbReference type="Pfam" id="PF21079">
    <property type="entry name" value="GDH_HM2"/>
    <property type="match status" value="1"/>
</dbReference>
<dbReference type="InterPro" id="IPR049064">
    <property type="entry name" value="NAD_Glu_DH_ACT3"/>
</dbReference>
<proteinExistence type="predicted"/>
<accession>A0A316FXT0</accession>
<dbReference type="GO" id="GO:0006538">
    <property type="term" value="P:L-glutamate catabolic process"/>
    <property type="evidence" value="ECO:0007669"/>
    <property type="project" value="InterPro"/>
</dbReference>
<protein>
    <submittedName>
        <fullName evidence="8">Glutamate dehydrogenase</fullName>
    </submittedName>
</protein>